<dbReference type="Proteomes" id="UP000315403">
    <property type="component" value="Unassembled WGS sequence"/>
</dbReference>
<evidence type="ECO:0000313" key="1">
    <source>
        <dbReference type="EMBL" id="TQN50359.1"/>
    </source>
</evidence>
<protein>
    <submittedName>
        <fullName evidence="1">Uncharacterized protein</fullName>
    </submittedName>
</protein>
<sequence length="160" mass="18572">MLHTSTATALHKNIRKLPHRESFRFLLAVWPDTWWWFMRLQNRLEGLPCLHAEHPQTEEIYCLLERCSEHGTRLGNGQLREAVLSEIEDTARRLQQQPIICAASRDNIWDWMHTPFPEWRGTCPGGFLRGPGTAEKDADQESAQVHAFIQQLLMQQPGHP</sequence>
<dbReference type="RefSeq" id="WP_142086188.1">
    <property type="nucleotide sequence ID" value="NZ_SZUV01000001.1"/>
</dbReference>
<gene>
    <name evidence="1" type="ORF">DLNHIDIE_00212</name>
</gene>
<dbReference type="AlphaFoldDB" id="A0A543Q1Y8"/>
<dbReference type="EMBL" id="SZUV01000001">
    <property type="protein sequence ID" value="TQN50359.1"/>
    <property type="molecule type" value="Genomic_DNA"/>
</dbReference>
<reference evidence="1 2" key="1">
    <citation type="submission" date="2019-03" db="EMBL/GenBank/DDBJ databases">
        <title>New insights into Acidothiobacillus thiooxidans sulfur metabolism through coupled gene expression, solution geochemistry, microscopy and spectroscopy analyses.</title>
        <authorList>
            <person name="Camacho D."/>
            <person name="Frazao R."/>
            <person name="Fouillen A."/>
            <person name="Nanci A."/>
            <person name="Lang B.F."/>
            <person name="Apte S.C."/>
            <person name="Baron C."/>
            <person name="Warren L.A."/>
        </authorList>
    </citation>
    <scope>NUCLEOTIDE SEQUENCE [LARGE SCALE GENOMIC DNA]</scope>
    <source>
        <strain evidence="1 2">ATCC 19377</strain>
    </source>
</reference>
<proteinExistence type="predicted"/>
<comment type="caution">
    <text evidence="1">The sequence shown here is derived from an EMBL/GenBank/DDBJ whole genome shotgun (WGS) entry which is preliminary data.</text>
</comment>
<name>A0A543Q1Y8_ACITH</name>
<accession>A0A543Q1Y8</accession>
<evidence type="ECO:0000313" key="2">
    <source>
        <dbReference type="Proteomes" id="UP000315403"/>
    </source>
</evidence>
<organism evidence="1 2">
    <name type="scientific">Acidithiobacillus thiooxidans ATCC 19377</name>
    <dbReference type="NCBI Taxonomy" id="637390"/>
    <lineage>
        <taxon>Bacteria</taxon>
        <taxon>Pseudomonadati</taxon>
        <taxon>Pseudomonadota</taxon>
        <taxon>Acidithiobacillia</taxon>
        <taxon>Acidithiobacillales</taxon>
        <taxon>Acidithiobacillaceae</taxon>
        <taxon>Acidithiobacillus</taxon>
    </lineage>
</organism>